<gene>
    <name evidence="3" type="ORF">Cch02nite_80770</name>
</gene>
<dbReference type="EMBL" id="BONG01000107">
    <property type="protein sequence ID" value="GIF94633.1"/>
    <property type="molecule type" value="Genomic_DNA"/>
</dbReference>
<evidence type="ECO:0000313" key="4">
    <source>
        <dbReference type="Proteomes" id="UP000619293"/>
    </source>
</evidence>
<dbReference type="RefSeq" id="WP_191841435.1">
    <property type="nucleotide sequence ID" value="NZ_BAAALB010000019.1"/>
</dbReference>
<protein>
    <recommendedName>
        <fullName evidence="2">Helix-turn-helix domain-containing protein</fullName>
    </recommendedName>
</protein>
<dbReference type="Proteomes" id="UP000619293">
    <property type="component" value="Unassembled WGS sequence"/>
</dbReference>
<accession>A0A8J3NW68</accession>
<evidence type="ECO:0000259" key="2">
    <source>
        <dbReference type="Pfam" id="PF12728"/>
    </source>
</evidence>
<reference evidence="3 4" key="1">
    <citation type="submission" date="2021-01" db="EMBL/GenBank/DDBJ databases">
        <title>Whole genome shotgun sequence of Catellatospora chokoriensis NBRC 107358.</title>
        <authorList>
            <person name="Komaki H."/>
            <person name="Tamura T."/>
        </authorList>
    </citation>
    <scope>NUCLEOTIDE SEQUENCE [LARGE SCALE GENOMIC DNA]</scope>
    <source>
        <strain evidence="3 4">NBRC 107358</strain>
    </source>
</reference>
<evidence type="ECO:0000313" key="3">
    <source>
        <dbReference type="EMBL" id="GIF94633.1"/>
    </source>
</evidence>
<feature type="region of interest" description="Disordered" evidence="1">
    <location>
        <begin position="1"/>
        <end position="22"/>
    </location>
</feature>
<keyword evidence="4" id="KW-1185">Reference proteome</keyword>
<feature type="compositionally biased region" description="Basic residues" evidence="1">
    <location>
        <begin position="86"/>
        <end position="98"/>
    </location>
</feature>
<organism evidence="3 4">
    <name type="scientific">Catellatospora chokoriensis</name>
    <dbReference type="NCBI Taxonomy" id="310353"/>
    <lineage>
        <taxon>Bacteria</taxon>
        <taxon>Bacillati</taxon>
        <taxon>Actinomycetota</taxon>
        <taxon>Actinomycetes</taxon>
        <taxon>Micromonosporales</taxon>
        <taxon>Micromonosporaceae</taxon>
        <taxon>Catellatospora</taxon>
    </lineage>
</organism>
<sequence>MSYQRHTLPTEPIAPRRVTADPNTGQLLYTPAEAAVILRVTQSWLRKRAAKRLIPCTFLGRLLRFSSADLAAIAEHGHRPPQPAAPRRRRTPPRRTST</sequence>
<dbReference type="Pfam" id="PF12728">
    <property type="entry name" value="HTH_17"/>
    <property type="match status" value="1"/>
</dbReference>
<name>A0A8J3NW68_9ACTN</name>
<dbReference type="AlphaFoldDB" id="A0A8J3NW68"/>
<feature type="domain" description="Helix-turn-helix" evidence="2">
    <location>
        <begin position="28"/>
        <end position="75"/>
    </location>
</feature>
<dbReference type="InterPro" id="IPR041657">
    <property type="entry name" value="HTH_17"/>
</dbReference>
<feature type="region of interest" description="Disordered" evidence="1">
    <location>
        <begin position="74"/>
        <end position="98"/>
    </location>
</feature>
<comment type="caution">
    <text evidence="3">The sequence shown here is derived from an EMBL/GenBank/DDBJ whole genome shotgun (WGS) entry which is preliminary data.</text>
</comment>
<evidence type="ECO:0000256" key="1">
    <source>
        <dbReference type="SAM" id="MobiDB-lite"/>
    </source>
</evidence>
<proteinExistence type="predicted"/>